<dbReference type="EMBL" id="BPLF01000001">
    <property type="protein sequence ID" value="GIX61744.1"/>
    <property type="molecule type" value="Genomic_DNA"/>
</dbReference>
<comment type="caution">
    <text evidence="2">The sequence shown here is derived from an EMBL/GenBank/DDBJ whole genome shotgun (WGS) entry which is preliminary data.</text>
</comment>
<dbReference type="AlphaFoldDB" id="A0AAV4LPJ9"/>
<feature type="compositionally biased region" description="Low complexity" evidence="1">
    <location>
        <begin position="329"/>
        <end position="338"/>
    </location>
</feature>
<proteinExistence type="predicted"/>
<name>A0AAV4LPJ9_BABCB</name>
<feature type="compositionally biased region" description="Polar residues" evidence="1">
    <location>
        <begin position="151"/>
        <end position="165"/>
    </location>
</feature>
<keyword evidence="3" id="KW-1185">Reference proteome</keyword>
<feature type="compositionally biased region" description="Polar residues" evidence="1">
    <location>
        <begin position="69"/>
        <end position="85"/>
    </location>
</feature>
<evidence type="ECO:0000313" key="2">
    <source>
        <dbReference type="EMBL" id="GIX61744.1"/>
    </source>
</evidence>
<feature type="compositionally biased region" description="Polar residues" evidence="1">
    <location>
        <begin position="92"/>
        <end position="121"/>
    </location>
</feature>
<feature type="region of interest" description="Disordered" evidence="1">
    <location>
        <begin position="69"/>
        <end position="175"/>
    </location>
</feature>
<reference evidence="2 3" key="1">
    <citation type="submission" date="2021-06" db="EMBL/GenBank/DDBJ databases">
        <title>Genome sequence of Babesia caballi.</title>
        <authorList>
            <person name="Yamagishi J."/>
            <person name="Kidaka T."/>
            <person name="Ochi A."/>
        </authorList>
    </citation>
    <scope>NUCLEOTIDE SEQUENCE [LARGE SCALE GENOMIC DNA]</scope>
    <source>
        <strain evidence="2">USDA-D6B2</strain>
    </source>
</reference>
<dbReference type="RefSeq" id="XP_067713815.1">
    <property type="nucleotide sequence ID" value="XM_067857714.1"/>
</dbReference>
<protein>
    <submittedName>
        <fullName evidence="2">Uncharacterized protein</fullName>
    </submittedName>
</protein>
<feature type="region of interest" description="Disordered" evidence="1">
    <location>
        <begin position="296"/>
        <end position="353"/>
    </location>
</feature>
<dbReference type="GeneID" id="94193227"/>
<feature type="compositionally biased region" description="Basic and acidic residues" evidence="1">
    <location>
        <begin position="276"/>
        <end position="287"/>
    </location>
</feature>
<sequence length="353" mass="39413">MMEATEPSEAEYYFDVTEQQWWVLLFGSTEWERLPHETAVELGLHEAVMRQQCTFVESTLDDYKNAVTANETDEPSVQQHATRPSVTIVEPESQSPNESQNVTAYPSINSNDTLPTPSHQHATPAHDYTSQRSSDQPSSAEQDEAHLQGMLDSSSDCPTQAPQDPSNANRRSAANSAVIGKQLSSLMSETADLKRSYETKDATRVEKVESFVRTAVRHATRVDTGGISDCIRAVAAERERMRSMATIKTETAEPGERYQKMIARARTLAAMSQGHEPPRESSPESRHNSILRDLRLEMTRGEQSSDSQEVNFDASSDSGDEGEYRPLDSLQSLMSQRLSLRRESSRFHGEPSE</sequence>
<dbReference type="Proteomes" id="UP001497744">
    <property type="component" value="Unassembled WGS sequence"/>
</dbReference>
<feature type="compositionally biased region" description="Low complexity" evidence="1">
    <location>
        <begin position="166"/>
        <end position="175"/>
    </location>
</feature>
<evidence type="ECO:0000313" key="3">
    <source>
        <dbReference type="Proteomes" id="UP001497744"/>
    </source>
</evidence>
<evidence type="ECO:0000256" key="1">
    <source>
        <dbReference type="SAM" id="MobiDB-lite"/>
    </source>
</evidence>
<feature type="compositionally biased region" description="Polar residues" evidence="1">
    <location>
        <begin position="301"/>
        <end position="317"/>
    </location>
</feature>
<organism evidence="2 3">
    <name type="scientific">Babesia caballi</name>
    <dbReference type="NCBI Taxonomy" id="5871"/>
    <lineage>
        <taxon>Eukaryota</taxon>
        <taxon>Sar</taxon>
        <taxon>Alveolata</taxon>
        <taxon>Apicomplexa</taxon>
        <taxon>Aconoidasida</taxon>
        <taxon>Piroplasmida</taxon>
        <taxon>Babesiidae</taxon>
        <taxon>Babesia</taxon>
    </lineage>
</organism>
<accession>A0AAV4LPJ9</accession>
<feature type="region of interest" description="Disordered" evidence="1">
    <location>
        <begin position="268"/>
        <end position="287"/>
    </location>
</feature>
<gene>
    <name evidence="2" type="ORF">BcabD6B2_11790</name>
</gene>
<feature type="compositionally biased region" description="Basic and acidic residues" evidence="1">
    <location>
        <begin position="340"/>
        <end position="353"/>
    </location>
</feature>
<feature type="compositionally biased region" description="Polar residues" evidence="1">
    <location>
        <begin position="128"/>
        <end position="140"/>
    </location>
</feature>